<dbReference type="AlphaFoldDB" id="A0A418VGC2"/>
<reference evidence="3 4" key="1">
    <citation type="submission" date="2018-09" db="EMBL/GenBank/DDBJ databases">
        <title>Draft genome sequence of Rhodopseudomonas palustris 2.1.18.</title>
        <authorList>
            <person name="Robertson S.L."/>
            <person name="Meyer T.E."/>
            <person name="Kyndt J.A."/>
        </authorList>
    </citation>
    <scope>NUCLEOTIDE SEQUENCE [LARGE SCALE GENOMIC DNA]</scope>
    <source>
        <strain evidence="3 4">2.1.18</strain>
    </source>
</reference>
<keyword evidence="1" id="KW-1133">Transmembrane helix</keyword>
<dbReference type="RefSeq" id="WP_119856568.1">
    <property type="nucleotide sequence ID" value="NZ_QYYD01000009.1"/>
</dbReference>
<evidence type="ECO:0000313" key="3">
    <source>
        <dbReference type="EMBL" id="RJF75137.1"/>
    </source>
</evidence>
<dbReference type="Pfam" id="PF07811">
    <property type="entry name" value="TadE"/>
    <property type="match status" value="1"/>
</dbReference>
<feature type="domain" description="TadE-like" evidence="2">
    <location>
        <begin position="24"/>
        <end position="62"/>
    </location>
</feature>
<gene>
    <name evidence="3" type="ORF">D4Q52_10890</name>
</gene>
<comment type="caution">
    <text evidence="3">The sequence shown here is derived from an EMBL/GenBank/DDBJ whole genome shotgun (WGS) entry which is preliminary data.</text>
</comment>
<protein>
    <submittedName>
        <fullName evidence="3">Pilus assembly protein</fullName>
    </submittedName>
</protein>
<dbReference type="Proteomes" id="UP000285523">
    <property type="component" value="Unassembled WGS sequence"/>
</dbReference>
<name>A0A418VGC2_RHOPL</name>
<keyword evidence="1" id="KW-0812">Transmembrane</keyword>
<accession>A0A418VGC2</accession>
<dbReference type="InterPro" id="IPR012495">
    <property type="entry name" value="TadE-like_dom"/>
</dbReference>
<organism evidence="3 4">
    <name type="scientific">Rhodopseudomonas palustris</name>
    <dbReference type="NCBI Taxonomy" id="1076"/>
    <lineage>
        <taxon>Bacteria</taxon>
        <taxon>Pseudomonadati</taxon>
        <taxon>Pseudomonadota</taxon>
        <taxon>Alphaproteobacteria</taxon>
        <taxon>Hyphomicrobiales</taxon>
        <taxon>Nitrobacteraceae</taxon>
        <taxon>Rhodopseudomonas</taxon>
    </lineage>
</organism>
<evidence type="ECO:0000256" key="1">
    <source>
        <dbReference type="SAM" id="Phobius"/>
    </source>
</evidence>
<keyword evidence="1" id="KW-0472">Membrane</keyword>
<evidence type="ECO:0000313" key="4">
    <source>
        <dbReference type="Proteomes" id="UP000285523"/>
    </source>
</evidence>
<dbReference type="OrthoDB" id="7189296at2"/>
<proteinExistence type="predicted"/>
<evidence type="ECO:0000259" key="2">
    <source>
        <dbReference type="Pfam" id="PF07811"/>
    </source>
</evidence>
<feature type="transmembrane region" description="Helical" evidence="1">
    <location>
        <begin position="21"/>
        <end position="43"/>
    </location>
</feature>
<sequence>MTMLSRLWRGTRRSSIRLLRDRSGIAATEFAFIVPLMLVTFFATVELSAGIAVDRKVTLVARTLSDLVSQATSVTDTDLKNVFAASYGILSPYPTNTADATISMIYVNDAGVAKVQWSKKGTVAQSGSTVSTTLGVSSRKQGDAITIPAGLKVTKTYLILSEVNYLYQPAIGYVVSKAGITLSDLSYTRPRQSMCVLLNPGSNASCPTY</sequence>
<dbReference type="EMBL" id="QYYD01000009">
    <property type="protein sequence ID" value="RJF75137.1"/>
    <property type="molecule type" value="Genomic_DNA"/>
</dbReference>